<organism evidence="2 3">
    <name type="scientific">Treponema primitia (strain ATCC BAA-887 / DSM 12427 / ZAS-2)</name>
    <dbReference type="NCBI Taxonomy" id="545694"/>
    <lineage>
        <taxon>Bacteria</taxon>
        <taxon>Pseudomonadati</taxon>
        <taxon>Spirochaetota</taxon>
        <taxon>Spirochaetia</taxon>
        <taxon>Spirochaetales</taxon>
        <taxon>Treponemataceae</taxon>
        <taxon>Treponema</taxon>
    </lineage>
</organism>
<keyword evidence="1" id="KW-1133">Transmembrane helix</keyword>
<dbReference type="AlphaFoldDB" id="F5YHG2"/>
<keyword evidence="1" id="KW-0812">Transmembrane</keyword>
<dbReference type="OrthoDB" id="9968020at2"/>
<proteinExistence type="predicted"/>
<accession>F5YHG2</accession>
<dbReference type="Proteomes" id="UP000009223">
    <property type="component" value="Chromosome"/>
</dbReference>
<keyword evidence="1" id="KW-0472">Membrane</keyword>
<reference evidence="3" key="1">
    <citation type="submission" date="2009-12" db="EMBL/GenBank/DDBJ databases">
        <title>Complete sequence of Treponema primitia strain ZAS-2.</title>
        <authorList>
            <person name="Tetu S.G."/>
            <person name="Matson E."/>
            <person name="Ren Q."/>
            <person name="Seshadri R."/>
            <person name="Elbourne L."/>
            <person name="Hassan K.A."/>
            <person name="Durkin A."/>
            <person name="Radune D."/>
            <person name="Mohamoud Y."/>
            <person name="Shay R."/>
            <person name="Jin S."/>
            <person name="Zhang X."/>
            <person name="Lucey K."/>
            <person name="Ballor N.R."/>
            <person name="Ottesen E."/>
            <person name="Rosenthal R."/>
            <person name="Allen A."/>
            <person name="Leadbetter J.R."/>
            <person name="Paulsen I.T."/>
        </authorList>
    </citation>
    <scope>NUCLEOTIDE SEQUENCE [LARGE SCALE GENOMIC DNA]</scope>
    <source>
        <strain evidence="3">ATCC BAA-887 / DSM 12427 / ZAS-2</strain>
    </source>
</reference>
<keyword evidence="3" id="KW-1185">Reference proteome</keyword>
<feature type="transmembrane region" description="Helical" evidence="1">
    <location>
        <begin position="55"/>
        <end position="77"/>
    </location>
</feature>
<reference evidence="2 3" key="2">
    <citation type="journal article" date="2011" name="ISME J.">
        <title>RNA-seq reveals cooperative metabolic interactions between two termite-gut spirochete species in co-culture.</title>
        <authorList>
            <person name="Rosenthal A.Z."/>
            <person name="Matson E.G."/>
            <person name="Eldar A."/>
            <person name="Leadbetter J.R."/>
        </authorList>
    </citation>
    <scope>NUCLEOTIDE SEQUENCE [LARGE SCALE GENOMIC DNA]</scope>
    <source>
        <strain evidence="3">ATCC BAA-887 / DSM 12427 / ZAS-2</strain>
    </source>
</reference>
<evidence type="ECO:0000256" key="1">
    <source>
        <dbReference type="SAM" id="Phobius"/>
    </source>
</evidence>
<feature type="transmembrane region" description="Helical" evidence="1">
    <location>
        <begin position="89"/>
        <end position="111"/>
    </location>
</feature>
<gene>
    <name evidence="2" type="ordered locus">TREPR_2419</name>
</gene>
<name>F5YHG2_TREPZ</name>
<dbReference type="HOGENOM" id="CLU_2107918_0_0_12"/>
<dbReference type="STRING" id="545694.TREPR_2419"/>
<evidence type="ECO:0000313" key="2">
    <source>
        <dbReference type="EMBL" id="AEF83551.1"/>
    </source>
</evidence>
<dbReference type="RefSeq" id="WP_015707787.1">
    <property type="nucleotide sequence ID" value="NC_015578.1"/>
</dbReference>
<evidence type="ECO:0000313" key="3">
    <source>
        <dbReference type="Proteomes" id="UP000009223"/>
    </source>
</evidence>
<dbReference type="EMBL" id="CP001843">
    <property type="protein sequence ID" value="AEF83551.1"/>
    <property type="molecule type" value="Genomic_DNA"/>
</dbReference>
<protein>
    <submittedName>
        <fullName evidence="2">Uncharacterized protein</fullName>
    </submittedName>
</protein>
<feature type="transmembrane region" description="Helical" evidence="1">
    <location>
        <begin position="12"/>
        <end position="35"/>
    </location>
</feature>
<dbReference type="KEGG" id="tpi:TREPR_2419"/>
<dbReference type="eggNOG" id="ENOG5030X9J">
    <property type="taxonomic scope" value="Bacteria"/>
</dbReference>
<sequence>MPPSRPSKKTIIAILVKRTTLFFFLLCILAVYLYVIGTAQEFMDGTQLLLLRASVILGLSLGMASIYGIALNIWLIFHHKKYRFLGSTGLYIALALFGLAAATAAAFIIVLSGGNRV</sequence>